<dbReference type="InterPro" id="IPR007855">
    <property type="entry name" value="RDRP"/>
</dbReference>
<feature type="domain" description="RDRP core" evidence="5">
    <location>
        <begin position="431"/>
        <end position="1011"/>
    </location>
</feature>
<gene>
    <name evidence="6" type="ORF">PILCRDRAFT_4213</name>
</gene>
<dbReference type="PANTHER" id="PTHR23079">
    <property type="entry name" value="RNA-DEPENDENT RNA POLYMERASE"/>
    <property type="match status" value="1"/>
</dbReference>
<proteinExistence type="inferred from homology"/>
<dbReference type="InterPro" id="IPR033524">
    <property type="entry name" value="Glu/Leu/Phe/Val_DH_AS"/>
</dbReference>
<dbReference type="FunCoup" id="A0A0C3G8I8">
    <property type="interactions" value="7"/>
</dbReference>
<evidence type="ECO:0000313" key="7">
    <source>
        <dbReference type="Proteomes" id="UP000054166"/>
    </source>
</evidence>
<protein>
    <recommendedName>
        <fullName evidence="3">RNA-dependent RNA polymerase</fullName>
        <ecNumber evidence="3">2.7.7.48</ecNumber>
    </recommendedName>
</protein>
<name>A0A0C3G8I8_PILCF</name>
<keyword evidence="3" id="KW-0548">Nucleotidyltransferase</keyword>
<accession>A0A0C3G8I8</accession>
<keyword evidence="7" id="KW-1185">Reference proteome</keyword>
<keyword evidence="3" id="KW-0696">RNA-directed RNA polymerase</keyword>
<dbReference type="GO" id="GO:0031380">
    <property type="term" value="C:nuclear RNA-directed RNA polymerase complex"/>
    <property type="evidence" value="ECO:0007669"/>
    <property type="project" value="TreeGrafter"/>
</dbReference>
<feature type="compositionally biased region" description="Acidic residues" evidence="4">
    <location>
        <begin position="1143"/>
        <end position="1154"/>
    </location>
</feature>
<dbReference type="GO" id="GO:0003968">
    <property type="term" value="F:RNA-directed RNA polymerase activity"/>
    <property type="evidence" value="ECO:0007669"/>
    <property type="project" value="UniProtKB-KW"/>
</dbReference>
<keyword evidence="3" id="KW-0694">RNA-binding</keyword>
<reference evidence="6 7" key="1">
    <citation type="submission" date="2014-04" db="EMBL/GenBank/DDBJ databases">
        <authorList>
            <consortium name="DOE Joint Genome Institute"/>
            <person name="Kuo A."/>
            <person name="Tarkka M."/>
            <person name="Buscot F."/>
            <person name="Kohler A."/>
            <person name="Nagy L.G."/>
            <person name="Floudas D."/>
            <person name="Copeland A."/>
            <person name="Barry K.W."/>
            <person name="Cichocki N."/>
            <person name="Veneault-Fourrey C."/>
            <person name="LaButti K."/>
            <person name="Lindquist E.A."/>
            <person name="Lipzen A."/>
            <person name="Lundell T."/>
            <person name="Morin E."/>
            <person name="Murat C."/>
            <person name="Sun H."/>
            <person name="Tunlid A."/>
            <person name="Henrissat B."/>
            <person name="Grigoriev I.V."/>
            <person name="Hibbett D.S."/>
            <person name="Martin F."/>
            <person name="Nordberg H.P."/>
            <person name="Cantor M.N."/>
            <person name="Hua S.X."/>
        </authorList>
    </citation>
    <scope>NUCLEOTIDE SEQUENCE [LARGE SCALE GENOMIC DNA]</scope>
    <source>
        <strain evidence="6 7">F 1598</strain>
    </source>
</reference>
<dbReference type="STRING" id="765440.A0A0C3G8I8"/>
<sequence>MDIFLRDVPYAATDMDVLLALAPILHKPPFPRDPLINFHVELFPQSRSTNHRGMGLLTLPTVPIGETFLRSYGSVGLYVKGRTIHFSHSTKPISKGVLERLLSSTWEDPMILKEERERKTEASSPIALTNVCYGHFCRDGSFSAENTPRGHSEIVCDLNLRQVKLVMNKWTPEHDENTMVSVIEEIYNITYNPTTSAIYMPRQVTKLVISNSTKAPFYVFLESSTPPVYEQQSYVSERKNIARRCSSLQDDHVMPPGCAVLCLAFSSRTDVRLFRERCRELGLPAMQKRDIVVCRRSCFSAGNITKLTDFLKSLKEFSLAFQAQKVVMEGVLEPLEVISLKEDILNLQNEYGDQAYALFQYFAETLVKSPRELISRKRRRTARRRAHGELHPPSLSQRLDEAICAYSAQQNQFPAFSITSRVFYLSYHYIITPSGHLLEGPLLDQSNSVLRRFGHHDSFLRVSFYDENRSRLRPDSTLSISNLVKSRFGSLLKTGFQLVGREYQFLGYSMSGLKDHSVWFVTPFQFQGKLMDARRIRRSLGDFSRIMYEPARLAARWSQAFSGTDPTVVLDASEIRQMPDRTSASGSVFTDGCGTISCELAQVAWSTLRSQRGHIFGSKHVPSCFQIRLGGAKGVVVVDPTLVGRSIFLRPSQTKFDARNNRTLDIQSTSSRSRPLFLNRPMISILEYLGVKNESFIDLQEMAIRDVQSSRTSFLEASKLLGQHGLGASFRLASLLTNIKKLLNLDLTGVSTSCLDHHLINESMRCARAHALREIKHRAHIPVPDSCTLLGVSDEWDCLQEGEIYATVFDEQTGVSQPITGRVLLTRSPQIHPGDLQFATAVRPPELSHLKNVIVFSCKGKRSLPSCLSGGDLDGDEYNLILNPTLHPPTVSRPGAYKSVPNKKNVAPCTIADIADFVTDYIESDLVGYIAILQLRYADLNSPGCKEYLDLAQFSSHAVDYPKTGVPVNFKSLPHPPQSERPDFLSGEGSNRRLTDRFYRSQKILGILFRGVLIDDYTADRHHGHIQPSDGVKIWNRLQQTNVDFELPSDDVMEEMKHLLEAYSDRLFAIAQAYSLSKHVDSHLSEEELVSGTIMAHWADHNKRREAVISMNVKTQQLTQTIRKEFIWVAHSDSDSAAGSEGWDSDESDDEESDREIKVETLKRALAAWIAAEAALLDDPEAFGPPSFGIIALGTILELVKKFGTR</sequence>
<dbReference type="EC" id="2.7.7.48" evidence="3"/>
<evidence type="ECO:0000256" key="4">
    <source>
        <dbReference type="SAM" id="MobiDB-lite"/>
    </source>
</evidence>
<dbReference type="OrthoDB" id="6513042at2759"/>
<organism evidence="6 7">
    <name type="scientific">Piloderma croceum (strain F 1598)</name>
    <dbReference type="NCBI Taxonomy" id="765440"/>
    <lineage>
        <taxon>Eukaryota</taxon>
        <taxon>Fungi</taxon>
        <taxon>Dikarya</taxon>
        <taxon>Basidiomycota</taxon>
        <taxon>Agaricomycotina</taxon>
        <taxon>Agaricomycetes</taxon>
        <taxon>Agaricomycetidae</taxon>
        <taxon>Atheliales</taxon>
        <taxon>Atheliaceae</taxon>
        <taxon>Piloderma</taxon>
    </lineage>
</organism>
<evidence type="ECO:0000256" key="2">
    <source>
        <dbReference type="ARBA" id="ARBA00023002"/>
    </source>
</evidence>
<feature type="region of interest" description="Disordered" evidence="4">
    <location>
        <begin position="1135"/>
        <end position="1156"/>
    </location>
</feature>
<dbReference type="InterPro" id="IPR057596">
    <property type="entry name" value="RDRP_core"/>
</dbReference>
<dbReference type="InParanoid" id="A0A0C3G8I8"/>
<dbReference type="PROSITE" id="PS00074">
    <property type="entry name" value="GLFV_DEHYDROGENASE"/>
    <property type="match status" value="1"/>
</dbReference>
<comment type="catalytic activity">
    <reaction evidence="3">
        <text>RNA(n) + a ribonucleoside 5'-triphosphate = RNA(n+1) + diphosphate</text>
        <dbReference type="Rhea" id="RHEA:21248"/>
        <dbReference type="Rhea" id="RHEA-COMP:14527"/>
        <dbReference type="Rhea" id="RHEA-COMP:17342"/>
        <dbReference type="ChEBI" id="CHEBI:33019"/>
        <dbReference type="ChEBI" id="CHEBI:61557"/>
        <dbReference type="ChEBI" id="CHEBI:140395"/>
        <dbReference type="EC" id="2.7.7.48"/>
    </reaction>
</comment>
<dbReference type="Proteomes" id="UP000054166">
    <property type="component" value="Unassembled WGS sequence"/>
</dbReference>
<comment type="similarity">
    <text evidence="3">Belongs to the RdRP family.</text>
</comment>
<dbReference type="AlphaFoldDB" id="A0A0C3G8I8"/>
<dbReference type="GO" id="GO:0030422">
    <property type="term" value="P:siRNA processing"/>
    <property type="evidence" value="ECO:0007669"/>
    <property type="project" value="TreeGrafter"/>
</dbReference>
<reference evidence="7" key="2">
    <citation type="submission" date="2015-01" db="EMBL/GenBank/DDBJ databases">
        <title>Evolutionary Origins and Diversification of the Mycorrhizal Mutualists.</title>
        <authorList>
            <consortium name="DOE Joint Genome Institute"/>
            <consortium name="Mycorrhizal Genomics Consortium"/>
            <person name="Kohler A."/>
            <person name="Kuo A."/>
            <person name="Nagy L.G."/>
            <person name="Floudas D."/>
            <person name="Copeland A."/>
            <person name="Barry K.W."/>
            <person name="Cichocki N."/>
            <person name="Veneault-Fourrey C."/>
            <person name="LaButti K."/>
            <person name="Lindquist E.A."/>
            <person name="Lipzen A."/>
            <person name="Lundell T."/>
            <person name="Morin E."/>
            <person name="Murat C."/>
            <person name="Riley R."/>
            <person name="Ohm R."/>
            <person name="Sun H."/>
            <person name="Tunlid A."/>
            <person name="Henrissat B."/>
            <person name="Grigoriev I.V."/>
            <person name="Hibbett D.S."/>
            <person name="Martin F."/>
        </authorList>
    </citation>
    <scope>NUCLEOTIDE SEQUENCE [LARGE SCALE GENOMIC DNA]</scope>
    <source>
        <strain evidence="7">F 1598</strain>
    </source>
</reference>
<dbReference type="PANTHER" id="PTHR23079:SF55">
    <property type="entry name" value="RNA-DIRECTED RNA POLYMERASE"/>
    <property type="match status" value="1"/>
</dbReference>
<dbReference type="GO" id="GO:0003723">
    <property type="term" value="F:RNA binding"/>
    <property type="evidence" value="ECO:0007669"/>
    <property type="project" value="UniProtKB-KW"/>
</dbReference>
<keyword evidence="2" id="KW-0560">Oxidoreductase</keyword>
<dbReference type="Pfam" id="PF05183">
    <property type="entry name" value="RdRP"/>
    <property type="match status" value="1"/>
</dbReference>
<comment type="similarity">
    <text evidence="1">Belongs to the Glu/Leu/Phe/Val dehydrogenases family.</text>
</comment>
<dbReference type="HOGENOM" id="CLU_001366_2_1_1"/>
<evidence type="ECO:0000256" key="3">
    <source>
        <dbReference type="RuleBase" id="RU363098"/>
    </source>
</evidence>
<keyword evidence="3" id="KW-0808">Transferase</keyword>
<evidence type="ECO:0000256" key="1">
    <source>
        <dbReference type="ARBA" id="ARBA00006382"/>
    </source>
</evidence>
<dbReference type="GO" id="GO:0016491">
    <property type="term" value="F:oxidoreductase activity"/>
    <property type="evidence" value="ECO:0007669"/>
    <property type="project" value="UniProtKB-KW"/>
</dbReference>
<evidence type="ECO:0000259" key="5">
    <source>
        <dbReference type="Pfam" id="PF05183"/>
    </source>
</evidence>
<evidence type="ECO:0000313" key="6">
    <source>
        <dbReference type="EMBL" id="KIM86966.1"/>
    </source>
</evidence>
<dbReference type="EMBL" id="KN832980">
    <property type="protein sequence ID" value="KIM86966.1"/>
    <property type="molecule type" value="Genomic_DNA"/>
</dbReference>